<dbReference type="Proteomes" id="UP000256269">
    <property type="component" value="Unassembled WGS sequence"/>
</dbReference>
<feature type="domain" description="HTH marR-type" evidence="2">
    <location>
        <begin position="6"/>
        <end position="52"/>
    </location>
</feature>
<keyword evidence="3" id="KW-0808">Transferase</keyword>
<dbReference type="InterPro" id="IPR036388">
    <property type="entry name" value="WH-like_DNA-bd_sf"/>
</dbReference>
<dbReference type="SUPFAM" id="SSF46785">
    <property type="entry name" value="Winged helix' DNA-binding domain"/>
    <property type="match status" value="1"/>
</dbReference>
<dbReference type="InterPro" id="IPR000600">
    <property type="entry name" value="ROK"/>
</dbReference>
<dbReference type="RefSeq" id="WP_211353364.1">
    <property type="nucleotide sequence ID" value="NZ_CP144375.1"/>
</dbReference>
<evidence type="ECO:0000313" key="4">
    <source>
        <dbReference type="Proteomes" id="UP000256269"/>
    </source>
</evidence>
<dbReference type="Gene3D" id="1.10.10.10">
    <property type="entry name" value="Winged helix-like DNA-binding domain superfamily/Winged helix DNA-binding domain"/>
    <property type="match status" value="1"/>
</dbReference>
<dbReference type="SUPFAM" id="SSF53067">
    <property type="entry name" value="Actin-like ATPase domain"/>
    <property type="match status" value="1"/>
</dbReference>
<accession>A0A3E0H4C0</accession>
<protein>
    <submittedName>
        <fullName evidence="3">Putative NBD/HSP70 family sugar kinase</fullName>
    </submittedName>
</protein>
<organism evidence="3 4">
    <name type="scientific">Kutzneria buriramensis</name>
    <dbReference type="NCBI Taxonomy" id="1045776"/>
    <lineage>
        <taxon>Bacteria</taxon>
        <taxon>Bacillati</taxon>
        <taxon>Actinomycetota</taxon>
        <taxon>Actinomycetes</taxon>
        <taxon>Pseudonocardiales</taxon>
        <taxon>Pseudonocardiaceae</taxon>
        <taxon>Kutzneria</taxon>
    </lineage>
</organism>
<comment type="caution">
    <text evidence="3">The sequence shown here is derived from an EMBL/GenBank/DDBJ whole genome shotgun (WGS) entry which is preliminary data.</text>
</comment>
<comment type="similarity">
    <text evidence="1">Belongs to the ROK (NagC/XylR) family.</text>
</comment>
<dbReference type="Gene3D" id="3.30.420.40">
    <property type="match status" value="2"/>
</dbReference>
<dbReference type="PANTHER" id="PTHR18964:SF149">
    <property type="entry name" value="BIFUNCTIONAL UDP-N-ACETYLGLUCOSAMINE 2-EPIMERASE_N-ACETYLMANNOSAMINE KINASE"/>
    <property type="match status" value="1"/>
</dbReference>
<reference evidence="3 4" key="1">
    <citation type="submission" date="2018-08" db="EMBL/GenBank/DDBJ databases">
        <title>Genomic Encyclopedia of Archaeal and Bacterial Type Strains, Phase II (KMG-II): from individual species to whole genera.</title>
        <authorList>
            <person name="Goeker M."/>
        </authorList>
    </citation>
    <scope>NUCLEOTIDE SEQUENCE [LARGE SCALE GENOMIC DNA]</scope>
    <source>
        <strain evidence="3 4">DSM 45791</strain>
    </source>
</reference>
<gene>
    <name evidence="3" type="ORF">BCF44_1146</name>
</gene>
<name>A0A3E0H4C0_9PSEU</name>
<keyword evidence="4" id="KW-1185">Reference proteome</keyword>
<dbReference type="GO" id="GO:0016301">
    <property type="term" value="F:kinase activity"/>
    <property type="evidence" value="ECO:0007669"/>
    <property type="project" value="UniProtKB-KW"/>
</dbReference>
<dbReference type="Pfam" id="PF12802">
    <property type="entry name" value="MarR_2"/>
    <property type="match status" value="1"/>
</dbReference>
<dbReference type="Pfam" id="PF00480">
    <property type="entry name" value="ROK"/>
    <property type="match status" value="1"/>
</dbReference>
<dbReference type="AlphaFoldDB" id="A0A3E0H4C0"/>
<dbReference type="EMBL" id="QUNO01000014">
    <property type="protein sequence ID" value="REH37981.1"/>
    <property type="molecule type" value="Genomic_DNA"/>
</dbReference>
<proteinExistence type="inferred from homology"/>
<dbReference type="InterPro" id="IPR000835">
    <property type="entry name" value="HTH_MarR-typ"/>
</dbReference>
<dbReference type="InterPro" id="IPR036390">
    <property type="entry name" value="WH_DNA-bd_sf"/>
</dbReference>
<dbReference type="GO" id="GO:0003700">
    <property type="term" value="F:DNA-binding transcription factor activity"/>
    <property type="evidence" value="ECO:0007669"/>
    <property type="project" value="InterPro"/>
</dbReference>
<dbReference type="PANTHER" id="PTHR18964">
    <property type="entry name" value="ROK (REPRESSOR, ORF, KINASE) FAMILY"/>
    <property type="match status" value="1"/>
</dbReference>
<keyword evidence="3" id="KW-0418">Kinase</keyword>
<sequence length="391" mass="40885">MQRTTSTAGTVLRAVLEHGPVSRSAVARMTGLSAASLSRQTADLVRAGLLRELPEVSGPNGLGRPHVPLDLDTDRHVVAGVHVAVPHATSVVMDLRGRIVATHTEPHRGAGPEAVLRRAGGTVRSLLDTYADGATPLGVGFASGGWVDPDMGTVVEHELLGWRHVPVANLLSEATGLPVRIDGHSRALVHAEQLFGDARGSACVVLFVGNVVDTAFATDGVVHYGRRSAAGGVAHLPVAGSDYPCTCGRRGCLQASVSEWAMVGRALRRGIIDSPSFPALLAAARDGDTAALKLFRTRAELVGRAAAMLFDVLNPEVLVVVEQGVSNLPGCLDVLRAEVRARSTACERPEETVLPTSFPGAVLAIAAGAVLLDVLYTDPLGPVRRRFAPAM</sequence>
<dbReference type="InterPro" id="IPR043129">
    <property type="entry name" value="ATPase_NBD"/>
</dbReference>
<evidence type="ECO:0000313" key="3">
    <source>
        <dbReference type="EMBL" id="REH37981.1"/>
    </source>
</evidence>
<evidence type="ECO:0000256" key="1">
    <source>
        <dbReference type="ARBA" id="ARBA00006479"/>
    </source>
</evidence>
<evidence type="ECO:0000259" key="2">
    <source>
        <dbReference type="Pfam" id="PF12802"/>
    </source>
</evidence>